<accession>A0AA38WYG2</accession>
<keyword evidence="5 11" id="KW-0812">Transmembrane</keyword>
<dbReference type="GO" id="GO:0061617">
    <property type="term" value="C:MICOS complex"/>
    <property type="evidence" value="ECO:0007669"/>
    <property type="project" value="UniProtKB-UniRule"/>
</dbReference>
<comment type="function">
    <text evidence="1 11">Component of the MICOS complex, a large protein complex of the mitochondrial inner membrane that plays crucial roles in the maintenance of crista junctions, inner membrane architecture, and formation of contact sites to the outer membrane.</text>
</comment>
<organism evidence="14 15">
    <name type="scientific">Cladophialophora chaetospira</name>
    <dbReference type="NCBI Taxonomy" id="386627"/>
    <lineage>
        <taxon>Eukaryota</taxon>
        <taxon>Fungi</taxon>
        <taxon>Dikarya</taxon>
        <taxon>Ascomycota</taxon>
        <taxon>Pezizomycotina</taxon>
        <taxon>Eurotiomycetes</taxon>
        <taxon>Chaetothyriomycetidae</taxon>
        <taxon>Chaetothyriales</taxon>
        <taxon>Herpotrichiellaceae</taxon>
        <taxon>Cladophialophora</taxon>
    </lineage>
</organism>
<evidence type="ECO:0000256" key="6">
    <source>
        <dbReference type="ARBA" id="ARBA00022989"/>
    </source>
</evidence>
<sequence>MGFTTGFLGGATLTYSLLYLGLYIHRANRSVQKTLLAQQSSLLNSVVEPLPPVPDPPAYEVRRAGLAEELKDRWNREIEKLVRNAQETDWQQVRQDAEHRLARTWASVRQSETAQQVETQAKDLGEQVRANVKETVADGREKLRETVDTSKERVKEAVEQGGRKVIEAVGAATEKVEELGTAGQKKLEELSTAGKEKVEEKTAARPKRLLEIA</sequence>
<dbReference type="EMBL" id="JAPDRK010000022">
    <property type="protein sequence ID" value="KAJ9603478.1"/>
    <property type="molecule type" value="Genomic_DNA"/>
</dbReference>
<feature type="transmembrane region" description="Helical" evidence="11">
    <location>
        <begin position="6"/>
        <end position="24"/>
    </location>
</feature>
<evidence type="ECO:0000256" key="11">
    <source>
        <dbReference type="RuleBase" id="RU363010"/>
    </source>
</evidence>
<comment type="subcellular location">
    <subcellularLocation>
        <location evidence="2">Membrane</location>
    </subcellularLocation>
    <subcellularLocation>
        <location evidence="11">Mitochondrion inner membrane</location>
        <topology evidence="11">Single-pass membrane protein</topology>
    </subcellularLocation>
</comment>
<feature type="region of interest" description="Disordered" evidence="13">
    <location>
        <begin position="191"/>
        <end position="213"/>
    </location>
</feature>
<comment type="caution">
    <text evidence="14">The sequence shown here is derived from an EMBL/GenBank/DDBJ whole genome shotgun (WGS) entry which is preliminary data.</text>
</comment>
<keyword evidence="11" id="KW-0999">Mitochondrion inner membrane</keyword>
<dbReference type="GO" id="GO:0044284">
    <property type="term" value="C:mitochondrial crista junction"/>
    <property type="evidence" value="ECO:0007669"/>
    <property type="project" value="InterPro"/>
</dbReference>
<evidence type="ECO:0000256" key="7">
    <source>
        <dbReference type="ARBA" id="ARBA00023128"/>
    </source>
</evidence>
<name>A0AA38WYG2_9EURO</name>
<proteinExistence type="inferred from homology"/>
<evidence type="ECO:0000313" key="15">
    <source>
        <dbReference type="Proteomes" id="UP001172673"/>
    </source>
</evidence>
<evidence type="ECO:0000256" key="5">
    <source>
        <dbReference type="ARBA" id="ARBA00022692"/>
    </source>
</evidence>
<evidence type="ECO:0000256" key="13">
    <source>
        <dbReference type="SAM" id="MobiDB-lite"/>
    </source>
</evidence>
<evidence type="ECO:0000256" key="4">
    <source>
        <dbReference type="ARBA" id="ARBA00018170"/>
    </source>
</evidence>
<comment type="subunit">
    <text evidence="11">Component of the mitochondrial contact site and cristae organizing system (MICOS) complex.</text>
</comment>
<gene>
    <name evidence="14" type="ORF">H2200_012256</name>
</gene>
<dbReference type="AlphaFoldDB" id="A0AA38WYG2"/>
<keyword evidence="15" id="KW-1185">Reference proteome</keyword>
<evidence type="ECO:0000256" key="12">
    <source>
        <dbReference type="SAM" id="Coils"/>
    </source>
</evidence>
<dbReference type="Pfam" id="PF17050">
    <property type="entry name" value="AIM5"/>
    <property type="match status" value="1"/>
</dbReference>
<evidence type="ECO:0000256" key="2">
    <source>
        <dbReference type="ARBA" id="ARBA00004370"/>
    </source>
</evidence>
<dbReference type="SUPFAM" id="SSF58113">
    <property type="entry name" value="Apolipoprotein A-I"/>
    <property type="match status" value="1"/>
</dbReference>
<keyword evidence="12" id="KW-0175">Coiled coil</keyword>
<reference evidence="14" key="1">
    <citation type="submission" date="2022-10" db="EMBL/GenBank/DDBJ databases">
        <title>Culturing micro-colonial fungi from biological soil crusts in the Mojave desert and describing Neophaeococcomyces mojavensis, and introducing the new genera and species Taxawa tesnikishii.</title>
        <authorList>
            <person name="Kurbessoian T."/>
            <person name="Stajich J.E."/>
        </authorList>
    </citation>
    <scope>NUCLEOTIDE SEQUENCE</scope>
    <source>
        <strain evidence="14">TK_41</strain>
    </source>
</reference>
<protein>
    <recommendedName>
        <fullName evidence="4 11">MICOS complex subunit MIC12</fullName>
    </recommendedName>
    <alternativeName>
        <fullName evidence="10 11">Altered inheritance of mitochondria protein 5, mitochondrial</fullName>
    </alternativeName>
    <alternativeName>
        <fullName evidence="9 11">Found in mitochondrial proteome protein 51</fullName>
    </alternativeName>
</protein>
<dbReference type="Proteomes" id="UP001172673">
    <property type="component" value="Unassembled WGS sequence"/>
</dbReference>
<dbReference type="GO" id="GO:0042407">
    <property type="term" value="P:cristae formation"/>
    <property type="evidence" value="ECO:0007669"/>
    <property type="project" value="InterPro"/>
</dbReference>
<keyword evidence="7 11" id="KW-0496">Mitochondrion</keyword>
<dbReference type="Gene3D" id="1.20.120.20">
    <property type="entry name" value="Apolipoprotein"/>
    <property type="match status" value="1"/>
</dbReference>
<keyword evidence="8 11" id="KW-0472">Membrane</keyword>
<evidence type="ECO:0000256" key="10">
    <source>
        <dbReference type="ARBA" id="ARBA00032985"/>
    </source>
</evidence>
<evidence type="ECO:0000256" key="1">
    <source>
        <dbReference type="ARBA" id="ARBA00002689"/>
    </source>
</evidence>
<keyword evidence="6 11" id="KW-1133">Transmembrane helix</keyword>
<feature type="coiled-coil region" evidence="12">
    <location>
        <begin position="64"/>
        <end position="91"/>
    </location>
</feature>
<evidence type="ECO:0000313" key="14">
    <source>
        <dbReference type="EMBL" id="KAJ9603478.1"/>
    </source>
</evidence>
<evidence type="ECO:0000256" key="9">
    <source>
        <dbReference type="ARBA" id="ARBA00032159"/>
    </source>
</evidence>
<dbReference type="InterPro" id="IPR031463">
    <property type="entry name" value="Mic12"/>
</dbReference>
<evidence type="ECO:0000256" key="3">
    <source>
        <dbReference type="ARBA" id="ARBA00009188"/>
    </source>
</evidence>
<comment type="similarity">
    <text evidence="3 11">Belongs to the MICOS complex subunit Mic12 family.</text>
</comment>
<evidence type="ECO:0000256" key="8">
    <source>
        <dbReference type="ARBA" id="ARBA00023136"/>
    </source>
</evidence>